<reference evidence="2" key="1">
    <citation type="submission" date="2020-11" db="EMBL/GenBank/DDBJ databases">
        <authorList>
            <person name="Tran Van P."/>
        </authorList>
    </citation>
    <scope>NUCLEOTIDE SEQUENCE</scope>
</reference>
<feature type="non-terminal residue" evidence="2">
    <location>
        <position position="217"/>
    </location>
</feature>
<evidence type="ECO:0000256" key="1">
    <source>
        <dbReference type="SAM" id="MobiDB-lite"/>
    </source>
</evidence>
<dbReference type="AlphaFoldDB" id="A0A7R8WP82"/>
<name>A0A7R8WP82_9CRUS</name>
<feature type="region of interest" description="Disordered" evidence="1">
    <location>
        <begin position="1"/>
        <end position="107"/>
    </location>
</feature>
<feature type="non-terminal residue" evidence="2">
    <location>
        <position position="1"/>
    </location>
</feature>
<organism evidence="2">
    <name type="scientific">Cyprideis torosa</name>
    <dbReference type="NCBI Taxonomy" id="163714"/>
    <lineage>
        <taxon>Eukaryota</taxon>
        <taxon>Metazoa</taxon>
        <taxon>Ecdysozoa</taxon>
        <taxon>Arthropoda</taxon>
        <taxon>Crustacea</taxon>
        <taxon>Oligostraca</taxon>
        <taxon>Ostracoda</taxon>
        <taxon>Podocopa</taxon>
        <taxon>Podocopida</taxon>
        <taxon>Cytherocopina</taxon>
        <taxon>Cytheroidea</taxon>
        <taxon>Cytherideidae</taxon>
        <taxon>Cyprideis</taxon>
    </lineage>
</organism>
<proteinExistence type="predicted"/>
<accession>A0A7R8WP82</accession>
<feature type="compositionally biased region" description="Polar residues" evidence="1">
    <location>
        <begin position="19"/>
        <end position="40"/>
    </location>
</feature>
<evidence type="ECO:0000313" key="2">
    <source>
        <dbReference type="EMBL" id="CAD7235549.1"/>
    </source>
</evidence>
<sequence>LRGIRRLQLFKRTEVAAAGTSSPACSSGNDADGSESSVAESKSDEESNNDDENKTSSAGGYSSRTDTAGGSDNSSSDDDTSSESSEESSDESYITGPLDPVSGKNTCSSFLPGGAAAVILFPQSPPPEEEDGFRLLFSANDMEGFPRRPLTRAEKIRRYLYQNGRMQKVLPYKVPRRGTAGLAKSNSTPKHRKTMVYEDAPGEEPSCIFSAASTMRK</sequence>
<feature type="compositionally biased region" description="Acidic residues" evidence="1">
    <location>
        <begin position="75"/>
        <end position="90"/>
    </location>
</feature>
<feature type="compositionally biased region" description="Polar residues" evidence="1">
    <location>
        <begin position="55"/>
        <end position="70"/>
    </location>
</feature>
<protein>
    <submittedName>
        <fullName evidence="2">Uncharacterized protein</fullName>
    </submittedName>
</protein>
<gene>
    <name evidence="2" type="ORF">CTOB1V02_LOCUS13364</name>
</gene>
<feature type="region of interest" description="Disordered" evidence="1">
    <location>
        <begin position="175"/>
        <end position="199"/>
    </location>
</feature>
<dbReference type="EMBL" id="OB673372">
    <property type="protein sequence ID" value="CAD7235549.1"/>
    <property type="molecule type" value="Genomic_DNA"/>
</dbReference>